<evidence type="ECO:0000256" key="1">
    <source>
        <dbReference type="SAM" id="Phobius"/>
    </source>
</evidence>
<organism evidence="2 3">
    <name type="scientific">Theobroma cacao</name>
    <name type="common">Cacao</name>
    <name type="synonym">Cocoa</name>
    <dbReference type="NCBI Taxonomy" id="3641"/>
    <lineage>
        <taxon>Eukaryota</taxon>
        <taxon>Viridiplantae</taxon>
        <taxon>Streptophyta</taxon>
        <taxon>Embryophyta</taxon>
        <taxon>Tracheophyta</taxon>
        <taxon>Spermatophyta</taxon>
        <taxon>Magnoliopsida</taxon>
        <taxon>eudicotyledons</taxon>
        <taxon>Gunneridae</taxon>
        <taxon>Pentapetalae</taxon>
        <taxon>rosids</taxon>
        <taxon>malvids</taxon>
        <taxon>Malvales</taxon>
        <taxon>Malvaceae</taxon>
        <taxon>Byttnerioideae</taxon>
        <taxon>Theobroma</taxon>
    </lineage>
</organism>
<evidence type="ECO:0000313" key="3">
    <source>
        <dbReference type="Proteomes" id="UP000026915"/>
    </source>
</evidence>
<accession>A0A061EI38</accession>
<name>A0A061EI38_THECC</name>
<keyword evidence="1" id="KW-0812">Transmembrane</keyword>
<keyword evidence="3" id="KW-1185">Reference proteome</keyword>
<keyword evidence="1" id="KW-0472">Membrane</keyword>
<dbReference type="InParanoid" id="A0A061EI38"/>
<dbReference type="HOGENOM" id="CLU_2532008_0_0_1"/>
<feature type="transmembrane region" description="Helical" evidence="1">
    <location>
        <begin position="32"/>
        <end position="51"/>
    </location>
</feature>
<protein>
    <submittedName>
        <fullName evidence="2">Uncharacterized protein</fullName>
    </submittedName>
</protein>
<gene>
    <name evidence="2" type="ORF">TCM_019349</name>
</gene>
<reference evidence="2 3" key="1">
    <citation type="journal article" date="2013" name="Genome Biol.">
        <title>The genome sequence of the most widely cultivated cacao type and its use to identify candidate genes regulating pod color.</title>
        <authorList>
            <person name="Motamayor J.C."/>
            <person name="Mockaitis K."/>
            <person name="Schmutz J."/>
            <person name="Haiminen N."/>
            <person name="Iii D.L."/>
            <person name="Cornejo O."/>
            <person name="Findley S.D."/>
            <person name="Zheng P."/>
            <person name="Utro F."/>
            <person name="Royaert S."/>
            <person name="Saski C."/>
            <person name="Jenkins J."/>
            <person name="Podicheti R."/>
            <person name="Zhao M."/>
            <person name="Scheffler B.E."/>
            <person name="Stack J.C."/>
            <person name="Feltus F.A."/>
            <person name="Mustiga G.M."/>
            <person name="Amores F."/>
            <person name="Phillips W."/>
            <person name="Marelli J.P."/>
            <person name="May G.D."/>
            <person name="Shapiro H."/>
            <person name="Ma J."/>
            <person name="Bustamante C.D."/>
            <person name="Schnell R.J."/>
            <person name="Main D."/>
            <person name="Gilbert D."/>
            <person name="Parida L."/>
            <person name="Kuhn D.N."/>
        </authorList>
    </citation>
    <scope>NUCLEOTIDE SEQUENCE [LARGE SCALE GENOMIC DNA]</scope>
    <source>
        <strain evidence="3">cv. Matina 1-6</strain>
    </source>
</reference>
<evidence type="ECO:0000313" key="2">
    <source>
        <dbReference type="EMBL" id="EOY04077.1"/>
    </source>
</evidence>
<keyword evidence="1" id="KW-1133">Transmembrane helix</keyword>
<dbReference type="EMBL" id="CM001882">
    <property type="protein sequence ID" value="EOY04077.1"/>
    <property type="molecule type" value="Genomic_DNA"/>
</dbReference>
<dbReference type="Gramene" id="EOY04077">
    <property type="protein sequence ID" value="EOY04077"/>
    <property type="gene ID" value="TCM_019349"/>
</dbReference>
<dbReference type="AlphaFoldDB" id="A0A061EI38"/>
<sequence length="84" mass="9998">MRQYNGHSRDKPQKWQHGSIEEEQLWTMHGTLFSFCLIFVPLGFFSFRFLMKQYNGHLRGSVMNISEYLLYFIISNVSSQIQCV</sequence>
<proteinExistence type="predicted"/>
<dbReference type="Proteomes" id="UP000026915">
    <property type="component" value="Chromosome 4"/>
</dbReference>